<dbReference type="GO" id="GO:0000156">
    <property type="term" value="F:phosphorelay response regulator activity"/>
    <property type="evidence" value="ECO:0007669"/>
    <property type="project" value="TreeGrafter"/>
</dbReference>
<dbReference type="PROSITE" id="PS50110">
    <property type="entry name" value="RESPONSE_REGULATORY"/>
    <property type="match status" value="1"/>
</dbReference>
<dbReference type="Gene3D" id="3.30.450.20">
    <property type="entry name" value="PAS domain"/>
    <property type="match status" value="2"/>
</dbReference>
<evidence type="ECO:0000256" key="3">
    <source>
        <dbReference type="ARBA" id="ARBA00023015"/>
    </source>
</evidence>
<evidence type="ECO:0000256" key="2">
    <source>
        <dbReference type="ARBA" id="ARBA00023012"/>
    </source>
</evidence>
<gene>
    <name evidence="10" type="ORF">AKJ52_02715</name>
</gene>
<evidence type="ECO:0000313" key="11">
    <source>
        <dbReference type="Proteomes" id="UP000070404"/>
    </source>
</evidence>
<evidence type="ECO:0000256" key="6">
    <source>
        <dbReference type="PROSITE-ProRule" id="PRU00169"/>
    </source>
</evidence>
<feature type="domain" description="PAC" evidence="9">
    <location>
        <begin position="208"/>
        <end position="258"/>
    </location>
</feature>
<dbReference type="AlphaFoldDB" id="A0A133VHU7"/>
<dbReference type="GO" id="GO:0000976">
    <property type="term" value="F:transcription cis-regulatory region binding"/>
    <property type="evidence" value="ECO:0007669"/>
    <property type="project" value="TreeGrafter"/>
</dbReference>
<keyword evidence="4" id="KW-0238">DNA-binding</keyword>
<dbReference type="Pfam" id="PF00072">
    <property type="entry name" value="Response_reg"/>
    <property type="match status" value="1"/>
</dbReference>
<dbReference type="EMBL" id="LHYF01000056">
    <property type="protein sequence ID" value="KXB05990.1"/>
    <property type="molecule type" value="Genomic_DNA"/>
</dbReference>
<evidence type="ECO:0000313" key="10">
    <source>
        <dbReference type="EMBL" id="KXB05990.1"/>
    </source>
</evidence>
<dbReference type="PROSITE" id="PS50113">
    <property type="entry name" value="PAC"/>
    <property type="match status" value="1"/>
</dbReference>
<comment type="caution">
    <text evidence="10">The sequence shown here is derived from an EMBL/GenBank/DDBJ whole genome shotgun (WGS) entry which is preliminary data.</text>
</comment>
<dbReference type="CDD" id="cd00130">
    <property type="entry name" value="PAS"/>
    <property type="match status" value="2"/>
</dbReference>
<keyword evidence="11" id="KW-1185">Reference proteome</keyword>
<evidence type="ECO:0000259" key="8">
    <source>
        <dbReference type="PROSITE" id="PS50112"/>
    </source>
</evidence>
<dbReference type="SMART" id="SM00448">
    <property type="entry name" value="REC"/>
    <property type="match status" value="1"/>
</dbReference>
<dbReference type="InterPro" id="IPR011006">
    <property type="entry name" value="CheY-like_superfamily"/>
</dbReference>
<dbReference type="SMART" id="SM00091">
    <property type="entry name" value="PAS"/>
    <property type="match status" value="2"/>
</dbReference>
<evidence type="ECO:0000259" key="9">
    <source>
        <dbReference type="PROSITE" id="PS50113"/>
    </source>
</evidence>
<keyword evidence="1 6" id="KW-0597">Phosphoprotein</keyword>
<dbReference type="GO" id="GO:0005829">
    <property type="term" value="C:cytosol"/>
    <property type="evidence" value="ECO:0007669"/>
    <property type="project" value="TreeGrafter"/>
</dbReference>
<name>A0A133VHU7_9EURY</name>
<proteinExistence type="predicted"/>
<feature type="domain" description="PAS" evidence="8">
    <location>
        <begin position="252"/>
        <end position="325"/>
    </location>
</feature>
<evidence type="ECO:0000256" key="4">
    <source>
        <dbReference type="ARBA" id="ARBA00023125"/>
    </source>
</evidence>
<sequence length="356" mass="41418">MDVLMIDDEPDFVEQAKMFLEKEEERLDIDTALTGEEGWSKLEENAYDGIISDYKMRGMDGLELLKKVREERDTDIPFILFTGKGREEVAMKALNFGVDRYLQKKGDPKSQYGVLADAITQEIEHWHSKKEMRRSEKKYRELSEKSLVGTYIIQNDVFKYVNPEFCKIFGYDEDELIDEKYLKLVSPEDKELVKEGVENRQSGNGEEKRYTFQGLHKTGRKIDIEVFSVPSTYQGETAVVGTLIDITERKRAKEKFRSLFENIPIMAFVLDEEGRLKEFNEAFRQKIGYSREELIGKHLTDLPNILSEEDREKTLERFKKIINGECKDWTEIMEIHELDDPPTCPKCGSGKIGMVE</sequence>
<dbReference type="InterPro" id="IPR035965">
    <property type="entry name" value="PAS-like_dom_sf"/>
</dbReference>
<dbReference type="Pfam" id="PF00989">
    <property type="entry name" value="PAS"/>
    <property type="match status" value="2"/>
</dbReference>
<organism evidence="10 11">
    <name type="scientific">candidate division MSBL1 archaeon SCGC-AAA382C18</name>
    <dbReference type="NCBI Taxonomy" id="1698281"/>
    <lineage>
        <taxon>Archaea</taxon>
        <taxon>Methanobacteriati</taxon>
        <taxon>Methanobacteriota</taxon>
        <taxon>candidate division MSBL1</taxon>
    </lineage>
</organism>
<feature type="domain" description="Response regulatory" evidence="7">
    <location>
        <begin position="2"/>
        <end position="119"/>
    </location>
</feature>
<dbReference type="Proteomes" id="UP000070404">
    <property type="component" value="Unassembled WGS sequence"/>
</dbReference>
<keyword evidence="2" id="KW-0902">Two-component regulatory system</keyword>
<dbReference type="GO" id="GO:0032993">
    <property type="term" value="C:protein-DNA complex"/>
    <property type="evidence" value="ECO:0007669"/>
    <property type="project" value="TreeGrafter"/>
</dbReference>
<evidence type="ECO:0000256" key="1">
    <source>
        <dbReference type="ARBA" id="ARBA00022553"/>
    </source>
</evidence>
<dbReference type="InterPro" id="IPR039420">
    <property type="entry name" value="WalR-like"/>
</dbReference>
<dbReference type="InterPro" id="IPR000014">
    <property type="entry name" value="PAS"/>
</dbReference>
<dbReference type="NCBIfam" id="TIGR00229">
    <property type="entry name" value="sensory_box"/>
    <property type="match status" value="2"/>
</dbReference>
<dbReference type="Gene3D" id="3.40.50.2300">
    <property type="match status" value="1"/>
</dbReference>
<dbReference type="GO" id="GO:0006355">
    <property type="term" value="P:regulation of DNA-templated transcription"/>
    <property type="evidence" value="ECO:0007669"/>
    <property type="project" value="InterPro"/>
</dbReference>
<feature type="non-terminal residue" evidence="10">
    <location>
        <position position="356"/>
    </location>
</feature>
<keyword evidence="3" id="KW-0805">Transcription regulation</keyword>
<dbReference type="PANTHER" id="PTHR48111:SF1">
    <property type="entry name" value="TWO-COMPONENT RESPONSE REGULATOR ORR33"/>
    <property type="match status" value="1"/>
</dbReference>
<dbReference type="CDD" id="cd00156">
    <property type="entry name" value="REC"/>
    <property type="match status" value="1"/>
</dbReference>
<reference evidence="10 11" key="1">
    <citation type="journal article" date="2016" name="Sci. Rep.">
        <title>Metabolic traits of an uncultured archaeal lineage -MSBL1- from brine pools of the Red Sea.</title>
        <authorList>
            <person name="Mwirichia R."/>
            <person name="Alam I."/>
            <person name="Rashid M."/>
            <person name="Vinu M."/>
            <person name="Ba-Alawi W."/>
            <person name="Anthony Kamau A."/>
            <person name="Kamanda Ngugi D."/>
            <person name="Goker M."/>
            <person name="Klenk H.P."/>
            <person name="Bajic V."/>
            <person name="Stingl U."/>
        </authorList>
    </citation>
    <scope>NUCLEOTIDE SEQUENCE [LARGE SCALE GENOMIC DNA]</scope>
    <source>
        <strain evidence="10">SCGC-AAA382C18</strain>
    </source>
</reference>
<dbReference type="SUPFAM" id="SSF55785">
    <property type="entry name" value="PYP-like sensor domain (PAS domain)"/>
    <property type="match status" value="2"/>
</dbReference>
<dbReference type="PANTHER" id="PTHR48111">
    <property type="entry name" value="REGULATOR OF RPOS"/>
    <property type="match status" value="1"/>
</dbReference>
<evidence type="ECO:0000259" key="7">
    <source>
        <dbReference type="PROSITE" id="PS50110"/>
    </source>
</evidence>
<feature type="domain" description="PAS" evidence="8">
    <location>
        <begin position="160"/>
        <end position="204"/>
    </location>
</feature>
<dbReference type="SUPFAM" id="SSF52172">
    <property type="entry name" value="CheY-like"/>
    <property type="match status" value="1"/>
</dbReference>
<dbReference type="InterPro" id="IPR001789">
    <property type="entry name" value="Sig_transdc_resp-reg_receiver"/>
</dbReference>
<dbReference type="InterPro" id="IPR013767">
    <property type="entry name" value="PAS_fold"/>
</dbReference>
<keyword evidence="5" id="KW-0804">Transcription</keyword>
<dbReference type="InterPro" id="IPR000700">
    <property type="entry name" value="PAS-assoc_C"/>
</dbReference>
<dbReference type="PROSITE" id="PS50112">
    <property type="entry name" value="PAS"/>
    <property type="match status" value="2"/>
</dbReference>
<feature type="modified residue" description="4-aspartylphosphate" evidence="6">
    <location>
        <position position="53"/>
    </location>
</feature>
<accession>A0A133VHU7</accession>
<evidence type="ECO:0000256" key="5">
    <source>
        <dbReference type="ARBA" id="ARBA00023163"/>
    </source>
</evidence>
<protein>
    <recommendedName>
        <fullName evidence="12">Histidine kinase</fullName>
    </recommendedName>
</protein>
<evidence type="ECO:0008006" key="12">
    <source>
        <dbReference type="Google" id="ProtNLM"/>
    </source>
</evidence>